<dbReference type="AlphaFoldDB" id="L7L6V8"/>
<gene>
    <name evidence="2" type="ORF">GOHSU_14_00520</name>
</gene>
<evidence type="ECO:0000313" key="2">
    <source>
        <dbReference type="EMBL" id="GAC56885.1"/>
    </source>
</evidence>
<protein>
    <submittedName>
        <fullName evidence="2">Uncharacterized protein</fullName>
    </submittedName>
</protein>
<dbReference type="Proteomes" id="UP000053405">
    <property type="component" value="Unassembled WGS sequence"/>
</dbReference>
<dbReference type="STRING" id="1121927.GOHSU_14_00520"/>
<keyword evidence="1" id="KW-1133">Transmembrane helix</keyword>
<dbReference type="EMBL" id="BANT01000014">
    <property type="protein sequence ID" value="GAC56885.1"/>
    <property type="molecule type" value="Genomic_DNA"/>
</dbReference>
<comment type="caution">
    <text evidence="2">The sequence shown here is derived from an EMBL/GenBank/DDBJ whole genome shotgun (WGS) entry which is preliminary data.</text>
</comment>
<feature type="transmembrane region" description="Helical" evidence="1">
    <location>
        <begin position="33"/>
        <end position="59"/>
    </location>
</feature>
<accession>L7L6V8</accession>
<organism evidence="2 3">
    <name type="scientific">Gordonia hirsuta DSM 44140 = NBRC 16056</name>
    <dbReference type="NCBI Taxonomy" id="1121927"/>
    <lineage>
        <taxon>Bacteria</taxon>
        <taxon>Bacillati</taxon>
        <taxon>Actinomycetota</taxon>
        <taxon>Actinomycetes</taxon>
        <taxon>Mycobacteriales</taxon>
        <taxon>Gordoniaceae</taxon>
        <taxon>Gordonia</taxon>
    </lineage>
</organism>
<name>L7L6V8_9ACTN</name>
<keyword evidence="1" id="KW-0472">Membrane</keyword>
<sequence length="230" mass="24618">MGLLLFAAFGAFFVAGAVIPGDDPADRWMRPMFAALAAVMFGFVAGVGLQLTGLVPAGLRPTLDETADDLTMVPQQPGRAAFGMGPVGAAWLVATLIVTLAPAGVAPLVIVAVFWLGTGAFLVLMLASIRWRMSAGRIEQRIDYRIFAYTDHIERVDELSFQENKNWLWVAGPATRTWTVFGRPGRPAPRARTVIVLAELPEMSPGELAAAIERHTGQPILLGPPPGQFG</sequence>
<feature type="transmembrane region" description="Helical" evidence="1">
    <location>
        <begin position="80"/>
        <end position="100"/>
    </location>
</feature>
<reference evidence="2 3" key="1">
    <citation type="submission" date="2012-12" db="EMBL/GenBank/DDBJ databases">
        <title>Whole genome shotgun sequence of Gordonia hirsuta NBRC 16056.</title>
        <authorList>
            <person name="Isaki-Nakamura S."/>
            <person name="Hosoyama A."/>
            <person name="Tsuchikane K."/>
            <person name="Katsumata H."/>
            <person name="Baba S."/>
            <person name="Yamazaki S."/>
            <person name="Fujita N."/>
        </authorList>
    </citation>
    <scope>NUCLEOTIDE SEQUENCE [LARGE SCALE GENOMIC DNA]</scope>
    <source>
        <strain evidence="2 3">NBRC 16056</strain>
    </source>
</reference>
<keyword evidence="1" id="KW-0812">Transmembrane</keyword>
<feature type="transmembrane region" description="Helical" evidence="1">
    <location>
        <begin position="106"/>
        <end position="127"/>
    </location>
</feature>
<evidence type="ECO:0000256" key="1">
    <source>
        <dbReference type="SAM" id="Phobius"/>
    </source>
</evidence>
<evidence type="ECO:0000313" key="3">
    <source>
        <dbReference type="Proteomes" id="UP000053405"/>
    </source>
</evidence>
<keyword evidence="3" id="KW-1185">Reference proteome</keyword>
<proteinExistence type="predicted"/>